<dbReference type="InterPro" id="IPR001647">
    <property type="entry name" value="HTH_TetR"/>
</dbReference>
<dbReference type="AlphaFoldDB" id="A0A5J6Z790"/>
<keyword evidence="1" id="KW-0805">Transcription regulation</keyword>
<protein>
    <submittedName>
        <fullName evidence="6">Transcriptional regulator, TetR family</fullName>
    </submittedName>
</protein>
<dbReference type="KEGG" id="cuo:CUROG_07215"/>
<evidence type="ECO:0000256" key="2">
    <source>
        <dbReference type="ARBA" id="ARBA00023125"/>
    </source>
</evidence>
<dbReference type="PROSITE" id="PS01081">
    <property type="entry name" value="HTH_TETR_1"/>
    <property type="match status" value="1"/>
</dbReference>
<keyword evidence="3" id="KW-0804">Transcription</keyword>
<dbReference type="InterPro" id="IPR050109">
    <property type="entry name" value="HTH-type_TetR-like_transc_reg"/>
</dbReference>
<accession>A0A5J6Z790</accession>
<gene>
    <name evidence="6" type="ORF">CUROG_07215</name>
</gene>
<proteinExistence type="predicted"/>
<evidence type="ECO:0000256" key="3">
    <source>
        <dbReference type="ARBA" id="ARBA00023163"/>
    </source>
</evidence>
<organism evidence="6 7">
    <name type="scientific">Corynebacterium urogenitale</name>
    <dbReference type="NCBI Taxonomy" id="2487892"/>
    <lineage>
        <taxon>Bacteria</taxon>
        <taxon>Bacillati</taxon>
        <taxon>Actinomycetota</taxon>
        <taxon>Actinomycetes</taxon>
        <taxon>Mycobacteriales</taxon>
        <taxon>Corynebacteriaceae</taxon>
        <taxon>Corynebacterium</taxon>
    </lineage>
</organism>
<evidence type="ECO:0000259" key="5">
    <source>
        <dbReference type="PROSITE" id="PS50977"/>
    </source>
</evidence>
<dbReference type="GO" id="GO:0000976">
    <property type="term" value="F:transcription cis-regulatory region binding"/>
    <property type="evidence" value="ECO:0007669"/>
    <property type="project" value="TreeGrafter"/>
</dbReference>
<dbReference type="InterPro" id="IPR023772">
    <property type="entry name" value="DNA-bd_HTH_TetR-type_CS"/>
</dbReference>
<feature type="domain" description="HTH tetR-type" evidence="5">
    <location>
        <begin position="9"/>
        <end position="69"/>
    </location>
</feature>
<dbReference type="PROSITE" id="PS50977">
    <property type="entry name" value="HTH_TETR_2"/>
    <property type="match status" value="1"/>
</dbReference>
<dbReference type="InterPro" id="IPR009057">
    <property type="entry name" value="Homeodomain-like_sf"/>
</dbReference>
<dbReference type="Proteomes" id="UP000326711">
    <property type="component" value="Chromosome"/>
</dbReference>
<reference evidence="7" key="1">
    <citation type="submission" date="2019-10" db="EMBL/GenBank/DDBJ databases">
        <title>Complete genome sequence of Corynebacterium urogenitalis DSM 108747, isolated from the genital tract of a cow.</title>
        <authorList>
            <person name="Ruckert C."/>
            <person name="Ballas P."/>
            <person name="Wagener K."/>
            <person name="Drillich M."/>
            <person name="Kaempfer P."/>
            <person name="Busse H.-J."/>
            <person name="Ehling-Schulz M."/>
        </authorList>
    </citation>
    <scope>NUCLEOTIDE SEQUENCE [LARGE SCALE GENOMIC DNA]</scope>
    <source>
        <strain evidence="7">LMM 1652</strain>
    </source>
</reference>
<evidence type="ECO:0000313" key="7">
    <source>
        <dbReference type="Proteomes" id="UP000326711"/>
    </source>
</evidence>
<dbReference type="EMBL" id="CP045032">
    <property type="protein sequence ID" value="QFQ02796.1"/>
    <property type="molecule type" value="Genomic_DNA"/>
</dbReference>
<dbReference type="Gene3D" id="1.10.357.10">
    <property type="entry name" value="Tetracycline Repressor, domain 2"/>
    <property type="match status" value="1"/>
</dbReference>
<dbReference type="SUPFAM" id="SSF46689">
    <property type="entry name" value="Homeodomain-like"/>
    <property type="match status" value="1"/>
</dbReference>
<dbReference type="PANTHER" id="PTHR30055:SF234">
    <property type="entry name" value="HTH-TYPE TRANSCRIPTIONAL REGULATOR BETI"/>
    <property type="match status" value="1"/>
</dbReference>
<dbReference type="PANTHER" id="PTHR30055">
    <property type="entry name" value="HTH-TYPE TRANSCRIPTIONAL REGULATOR RUTR"/>
    <property type="match status" value="1"/>
</dbReference>
<keyword evidence="7" id="KW-1185">Reference proteome</keyword>
<evidence type="ECO:0000313" key="6">
    <source>
        <dbReference type="EMBL" id="QFQ02796.1"/>
    </source>
</evidence>
<name>A0A5J6Z790_9CORY</name>
<dbReference type="Pfam" id="PF00440">
    <property type="entry name" value="TetR_N"/>
    <property type="match status" value="1"/>
</dbReference>
<sequence>MGLRERKRRETYLRIEDEATRLFLEKSYDTVTLEEICEAAVVSRRTFFNYFQSKDHVAIGDVPTSLSDEELNNLANLQLEPGQKLSQFLLDYMTKRRIRHAEKMMAGSINPALSEIISERRAEILRRNPTLGLSNLNGFEQMRRGLVDAVVRNLDKFPAHRNLTNVTAREEASLTVVAIVTTQWTEAMFLTEVPAGYSAQQSLDRTVDNFAQMFATLSNRE</sequence>
<dbReference type="GO" id="GO:0003700">
    <property type="term" value="F:DNA-binding transcription factor activity"/>
    <property type="evidence" value="ECO:0007669"/>
    <property type="project" value="TreeGrafter"/>
</dbReference>
<keyword evidence="2 4" id="KW-0238">DNA-binding</keyword>
<evidence type="ECO:0000256" key="4">
    <source>
        <dbReference type="PROSITE-ProRule" id="PRU00335"/>
    </source>
</evidence>
<evidence type="ECO:0000256" key="1">
    <source>
        <dbReference type="ARBA" id="ARBA00023015"/>
    </source>
</evidence>
<feature type="DNA-binding region" description="H-T-H motif" evidence="4">
    <location>
        <begin position="32"/>
        <end position="51"/>
    </location>
</feature>